<dbReference type="PANTHER" id="PTHR36845:SF1">
    <property type="entry name" value="HYDROLASE, PUTATIVE (AFU_ORTHOLOGUE AFUA_7G05090)-RELATED"/>
    <property type="match status" value="1"/>
</dbReference>
<dbReference type="InterPro" id="IPR052369">
    <property type="entry name" value="UG_Glycosaminoglycan_Hydrolase"/>
</dbReference>
<keyword evidence="1 3" id="KW-0378">Hydrolase</keyword>
<protein>
    <submittedName>
        <fullName evidence="3">Glycoside hydrolase family 88 protein</fullName>
    </submittedName>
</protein>
<dbReference type="EMBL" id="KN822163">
    <property type="protein sequence ID" value="KIM54050.1"/>
    <property type="molecule type" value="Genomic_DNA"/>
</dbReference>
<keyword evidence="4" id="KW-1185">Reference proteome</keyword>
<dbReference type="OrthoDB" id="2317065at2759"/>
<dbReference type="GO" id="GO:0000272">
    <property type="term" value="P:polysaccharide catabolic process"/>
    <property type="evidence" value="ECO:0007669"/>
    <property type="project" value="TreeGrafter"/>
</dbReference>
<dbReference type="HOGENOM" id="CLU_1548521_0_0_1"/>
<organism evidence="3 4">
    <name type="scientific">Scleroderma citrinum Foug A</name>
    <dbReference type="NCBI Taxonomy" id="1036808"/>
    <lineage>
        <taxon>Eukaryota</taxon>
        <taxon>Fungi</taxon>
        <taxon>Dikarya</taxon>
        <taxon>Basidiomycota</taxon>
        <taxon>Agaricomycotina</taxon>
        <taxon>Agaricomycetes</taxon>
        <taxon>Agaricomycetidae</taxon>
        <taxon>Boletales</taxon>
        <taxon>Sclerodermatineae</taxon>
        <taxon>Sclerodermataceae</taxon>
        <taxon>Scleroderma</taxon>
    </lineage>
</organism>
<dbReference type="InterPro" id="IPR012341">
    <property type="entry name" value="6hp_glycosidase-like_sf"/>
</dbReference>
<reference evidence="4" key="2">
    <citation type="submission" date="2015-01" db="EMBL/GenBank/DDBJ databases">
        <title>Evolutionary Origins and Diversification of the Mycorrhizal Mutualists.</title>
        <authorList>
            <consortium name="DOE Joint Genome Institute"/>
            <consortium name="Mycorrhizal Genomics Consortium"/>
            <person name="Kohler A."/>
            <person name="Kuo A."/>
            <person name="Nagy L.G."/>
            <person name="Floudas D."/>
            <person name="Copeland A."/>
            <person name="Barry K.W."/>
            <person name="Cichocki N."/>
            <person name="Veneault-Fourrey C."/>
            <person name="LaButti K."/>
            <person name="Lindquist E.A."/>
            <person name="Lipzen A."/>
            <person name="Lundell T."/>
            <person name="Morin E."/>
            <person name="Murat C."/>
            <person name="Riley R."/>
            <person name="Ohm R."/>
            <person name="Sun H."/>
            <person name="Tunlid A."/>
            <person name="Henrissat B."/>
            <person name="Grigoriev I.V."/>
            <person name="Hibbett D.S."/>
            <person name="Martin F."/>
        </authorList>
    </citation>
    <scope>NUCLEOTIDE SEQUENCE [LARGE SCALE GENOMIC DNA]</scope>
    <source>
        <strain evidence="4">Foug A</strain>
    </source>
</reference>
<dbReference type="Proteomes" id="UP000053989">
    <property type="component" value="Unassembled WGS sequence"/>
</dbReference>
<dbReference type="SUPFAM" id="SSF48208">
    <property type="entry name" value="Six-hairpin glycosidases"/>
    <property type="match status" value="1"/>
</dbReference>
<evidence type="ECO:0000256" key="2">
    <source>
        <dbReference type="ARBA" id="ARBA00038358"/>
    </source>
</evidence>
<gene>
    <name evidence="3" type="ORF">SCLCIDRAFT_1222268</name>
</gene>
<name>A0A0C3CZR7_9AGAM</name>
<reference evidence="3 4" key="1">
    <citation type="submission" date="2014-04" db="EMBL/GenBank/DDBJ databases">
        <authorList>
            <consortium name="DOE Joint Genome Institute"/>
            <person name="Kuo A."/>
            <person name="Kohler A."/>
            <person name="Nagy L.G."/>
            <person name="Floudas D."/>
            <person name="Copeland A."/>
            <person name="Barry K.W."/>
            <person name="Cichocki N."/>
            <person name="Veneault-Fourrey C."/>
            <person name="LaButti K."/>
            <person name="Lindquist E.A."/>
            <person name="Lipzen A."/>
            <person name="Lundell T."/>
            <person name="Morin E."/>
            <person name="Murat C."/>
            <person name="Sun H."/>
            <person name="Tunlid A."/>
            <person name="Henrissat B."/>
            <person name="Grigoriev I.V."/>
            <person name="Hibbett D.S."/>
            <person name="Martin F."/>
            <person name="Nordberg H.P."/>
            <person name="Cantor M.N."/>
            <person name="Hua S.X."/>
        </authorList>
    </citation>
    <scope>NUCLEOTIDE SEQUENCE [LARGE SCALE GENOMIC DNA]</scope>
    <source>
        <strain evidence="3 4">Foug A</strain>
    </source>
</reference>
<accession>A0A0C3CZR7</accession>
<evidence type="ECO:0000256" key="1">
    <source>
        <dbReference type="ARBA" id="ARBA00022801"/>
    </source>
</evidence>
<sequence>MFAHTKKSYLETSRKMATYFLDNLPLDSAVPWCVRSSHLSFLMVHDRDFDAPLVPLMRPADTSAAAIASMSLLTRYFSFTCEHDQCGSLDFRHVESIDIPHRCTIKLPLNTFALKIIDAITHLAWKSSWKSLLYNRTVNNHYPSANNDTGTIYSDYYYLKVGNEFVKMGLAHC</sequence>
<dbReference type="InParanoid" id="A0A0C3CZR7"/>
<dbReference type="PANTHER" id="PTHR36845">
    <property type="entry name" value="HYDROLASE, PUTATIVE (AFU_ORTHOLOGUE AFUA_7G05090)-RELATED"/>
    <property type="match status" value="1"/>
</dbReference>
<proteinExistence type="inferred from homology"/>
<dbReference type="STRING" id="1036808.A0A0C3CZR7"/>
<dbReference type="AlphaFoldDB" id="A0A0C3CZR7"/>
<dbReference type="InterPro" id="IPR008928">
    <property type="entry name" value="6-hairpin_glycosidase_sf"/>
</dbReference>
<dbReference type="GO" id="GO:0052757">
    <property type="term" value="F:chondroitin hydrolase activity"/>
    <property type="evidence" value="ECO:0007669"/>
    <property type="project" value="TreeGrafter"/>
</dbReference>
<comment type="similarity">
    <text evidence="2">Belongs to the glycosyl hydrolase 88 family.</text>
</comment>
<evidence type="ECO:0000313" key="3">
    <source>
        <dbReference type="EMBL" id="KIM54050.1"/>
    </source>
</evidence>
<evidence type="ECO:0000313" key="4">
    <source>
        <dbReference type="Proteomes" id="UP000053989"/>
    </source>
</evidence>
<dbReference type="Gene3D" id="1.50.10.10">
    <property type="match status" value="1"/>
</dbReference>